<comment type="pathway">
    <text evidence="2 13">Energy metabolism; oxidative phosphorylation.</text>
</comment>
<evidence type="ECO:0000256" key="12">
    <source>
        <dbReference type="ARBA" id="ARBA00031049"/>
    </source>
</evidence>
<evidence type="ECO:0000256" key="10">
    <source>
        <dbReference type="ARBA" id="ARBA00023128"/>
    </source>
</evidence>
<dbReference type="EMBL" id="UZAI01020260">
    <property type="protein sequence ID" value="VDP50513.1"/>
    <property type="molecule type" value="Genomic_DNA"/>
</dbReference>
<dbReference type="STRING" id="48269.A0A183N7H3"/>
<keyword evidence="15" id="KW-1185">Reference proteome</keyword>
<evidence type="ECO:0000256" key="3">
    <source>
        <dbReference type="ARBA" id="ARBA00007972"/>
    </source>
</evidence>
<accession>A0A183N7H3</accession>
<comment type="subunit">
    <text evidence="13">Component of the cytochrome c oxidase (complex IV, CIV), a multisubunit enzyme composed of a catalytic core of 3 subunits and several supernumerary subunits. The complex exists as a monomer or a dimer and forms supercomplexes (SCs) in the inner mitochondrial membrane with ubiquinol-cytochrome c oxidoreductase (cytochrome b-c1 complex, complex III, CIII).</text>
</comment>
<dbReference type="Proteomes" id="UP000277204">
    <property type="component" value="Unassembled WGS sequence"/>
</dbReference>
<evidence type="ECO:0000256" key="6">
    <source>
        <dbReference type="ARBA" id="ARBA00022723"/>
    </source>
</evidence>
<organism evidence="14 15">
    <name type="scientific">Schistosoma margrebowiei</name>
    <dbReference type="NCBI Taxonomy" id="48269"/>
    <lineage>
        <taxon>Eukaryota</taxon>
        <taxon>Metazoa</taxon>
        <taxon>Spiralia</taxon>
        <taxon>Lophotrochozoa</taxon>
        <taxon>Platyhelminthes</taxon>
        <taxon>Trematoda</taxon>
        <taxon>Digenea</taxon>
        <taxon>Strigeidida</taxon>
        <taxon>Schistosomatoidea</taxon>
        <taxon>Schistosomatidae</taxon>
        <taxon>Schistosoma</taxon>
    </lineage>
</organism>
<gene>
    <name evidence="14" type="ORF">SMRZ_LOCUS24248</name>
</gene>
<keyword evidence="10 13" id="KW-0496">Mitochondrion</keyword>
<dbReference type="Pfam" id="PF02284">
    <property type="entry name" value="COX5A"/>
    <property type="match status" value="1"/>
</dbReference>
<protein>
    <recommendedName>
        <fullName evidence="4 13">Cytochrome c oxidase subunit 5A, mitochondrial</fullName>
    </recommendedName>
    <alternativeName>
        <fullName evidence="12 13">Cytochrome c oxidase polypeptide Va</fullName>
    </alternativeName>
</protein>
<dbReference type="PANTHER" id="PTHR14200:SF11">
    <property type="entry name" value="CYTOCHROME C OXIDASE SUBUNIT 5A, MITOCHONDRIAL"/>
    <property type="match status" value="1"/>
</dbReference>
<comment type="subcellular location">
    <subcellularLocation>
        <location evidence="1 13">Mitochondrion inner membrane</location>
        <topology evidence="1 13">Peripheral membrane protein</topology>
        <orientation evidence="1 13">Matrix side</orientation>
    </subcellularLocation>
</comment>
<proteinExistence type="inferred from homology"/>
<dbReference type="GO" id="GO:0006123">
    <property type="term" value="P:mitochondrial electron transport, cytochrome c to oxygen"/>
    <property type="evidence" value="ECO:0007669"/>
    <property type="project" value="UniProtKB-UniRule"/>
</dbReference>
<keyword evidence="5 13" id="KW-0349">Heme</keyword>
<evidence type="ECO:0000256" key="11">
    <source>
        <dbReference type="ARBA" id="ARBA00023136"/>
    </source>
</evidence>
<evidence type="ECO:0000256" key="1">
    <source>
        <dbReference type="ARBA" id="ARBA00004443"/>
    </source>
</evidence>
<keyword evidence="8 13" id="KW-0809">Transit peptide</keyword>
<evidence type="ECO:0000256" key="5">
    <source>
        <dbReference type="ARBA" id="ARBA00022617"/>
    </source>
</evidence>
<evidence type="ECO:0000256" key="2">
    <source>
        <dbReference type="ARBA" id="ARBA00004673"/>
    </source>
</evidence>
<dbReference type="GO" id="GO:0005743">
    <property type="term" value="C:mitochondrial inner membrane"/>
    <property type="evidence" value="ECO:0007669"/>
    <property type="project" value="UniProtKB-SubCell"/>
</dbReference>
<comment type="function">
    <text evidence="13">Component of the cytochrome c oxidase, the last enzyme in the mitochondrial electron transport chain which drives oxidative phosphorylation. The respiratory chain contains 3 multisubunit complexes succinate dehydrogenase (complex II, CII), ubiquinol-cytochrome c oxidoreductase (cytochrome b-c1 complex, complex III, CIII) and cytochrome c oxidase (complex IV, CIV), that cooperate to transfer electrons derived from NADH and succinate to molecular oxygen, creating an electrochemical gradient over the inner membrane that drives transmembrane transport and the ATP synthase. Cytochrome c oxidase is the component of the respiratory chain that catalyzes the reduction of oxygen to water. Electrons originating from reduced cytochrome c in the intermembrane space (IMS) are transferred via the dinuclear copper A center (CU(A)) of subunit 2 and heme A of subunit 1 to the active site in subunit 1, a binuclear center (BNC) formed by heme A3 and copper B (CU(B)). The BNC reduces molecular oxygen to 2 water molecules using 4 electrons from cytochrome c in the IMS and 4 protons from the mitochondrial matrix.</text>
</comment>
<keyword evidence="11 13" id="KW-0472">Membrane</keyword>
<dbReference type="AlphaFoldDB" id="A0A183N7H3"/>
<dbReference type="CDD" id="cd00923">
    <property type="entry name" value="Cyt_c_Oxidase_Va"/>
    <property type="match status" value="1"/>
</dbReference>
<keyword evidence="6 13" id="KW-0479">Metal-binding</keyword>
<keyword evidence="9 13" id="KW-0408">Iron</keyword>
<evidence type="ECO:0000256" key="7">
    <source>
        <dbReference type="ARBA" id="ARBA00022792"/>
    </source>
</evidence>
<keyword evidence="7 13" id="KW-0999">Mitochondrion inner membrane</keyword>
<dbReference type="PANTHER" id="PTHR14200">
    <property type="entry name" value="CYTOCHROME C OXIDASE POLYPEPTIDE"/>
    <property type="match status" value="1"/>
</dbReference>
<name>A0A183N7H3_9TREM</name>
<sequence>MKILNIEYYLRHLFRLCGCGDDSFDGCQLYKKTVPYIYFKPCANHSTNPEYANANEPYEVFRSRFVNAFDDPKIDGWGARSWMQKLHLEDAVPPPEVVISGLKACRRINDIALAIRFIESVKFKCHVAKGAWEWLQKEIEPTMKQLGLPTLGQLGYDEPELALIDYDD</sequence>
<dbReference type="InterPro" id="IPR003204">
    <property type="entry name" value="Cyt_c_oxidase_su5A/6"/>
</dbReference>
<dbReference type="InterPro" id="IPR036545">
    <property type="entry name" value="Cyt_c_oxidase_su5A/6_sf"/>
</dbReference>
<dbReference type="GO" id="GO:0046872">
    <property type="term" value="F:metal ion binding"/>
    <property type="evidence" value="ECO:0007669"/>
    <property type="project" value="UniProtKB-UniRule"/>
</dbReference>
<evidence type="ECO:0000256" key="13">
    <source>
        <dbReference type="RuleBase" id="RU368103"/>
    </source>
</evidence>
<dbReference type="UniPathway" id="UPA00705"/>
<evidence type="ECO:0000256" key="4">
    <source>
        <dbReference type="ARBA" id="ARBA00021968"/>
    </source>
</evidence>
<evidence type="ECO:0000313" key="15">
    <source>
        <dbReference type="Proteomes" id="UP000277204"/>
    </source>
</evidence>
<evidence type="ECO:0000313" key="14">
    <source>
        <dbReference type="EMBL" id="VDP50513.1"/>
    </source>
</evidence>
<dbReference type="Gene3D" id="1.25.40.40">
    <property type="entry name" value="Cytochrome c oxidase, subunit Va/VI"/>
    <property type="match status" value="1"/>
</dbReference>
<evidence type="ECO:0000256" key="8">
    <source>
        <dbReference type="ARBA" id="ARBA00022946"/>
    </source>
</evidence>
<evidence type="ECO:0000256" key="9">
    <source>
        <dbReference type="ARBA" id="ARBA00023004"/>
    </source>
</evidence>
<dbReference type="SUPFAM" id="SSF48479">
    <property type="entry name" value="Cytochrome c oxidase subunit E"/>
    <property type="match status" value="1"/>
</dbReference>
<reference evidence="14 15" key="1">
    <citation type="submission" date="2018-11" db="EMBL/GenBank/DDBJ databases">
        <authorList>
            <consortium name="Pathogen Informatics"/>
        </authorList>
    </citation>
    <scope>NUCLEOTIDE SEQUENCE [LARGE SCALE GENOMIC DNA]</scope>
    <source>
        <strain evidence="14 15">Zambia</strain>
    </source>
</reference>
<comment type="similarity">
    <text evidence="3 13">Belongs to the cytochrome c oxidase subunit 5A family.</text>
</comment>
<dbReference type="GO" id="GO:0045277">
    <property type="term" value="C:respiratory chain complex IV"/>
    <property type="evidence" value="ECO:0007669"/>
    <property type="project" value="UniProtKB-UniRule"/>
</dbReference>